<sequence>MTRIWDINPVDQTIIDPAGRECPIDPMSGQPKIPGSAMTEAPPPTGEHEAAQAIGGAWQVVPDWRGHVYWTDDGERHEIAELGIEPPGGALNEAPPTPLDDLATAALARINAGYASALKAILDQYPRDETLSFDKQEAQADAWWAWYDPDGNDQAGTEPTTPYLDSMLITRPIGKLELVNRIRDKAARFSDAHGQATGKRQALEDEVRAALEAEDRDTLAALTW</sequence>
<evidence type="ECO:0000313" key="1">
    <source>
        <dbReference type="EMBL" id="SDK78374.1"/>
    </source>
</evidence>
<evidence type="ECO:0008006" key="3">
    <source>
        <dbReference type="Google" id="ProtNLM"/>
    </source>
</evidence>
<proteinExistence type="predicted"/>
<dbReference type="EMBL" id="FNGI01000001">
    <property type="protein sequence ID" value="SDK78374.1"/>
    <property type="molecule type" value="Genomic_DNA"/>
</dbReference>
<reference evidence="1 2" key="1">
    <citation type="submission" date="2016-10" db="EMBL/GenBank/DDBJ databases">
        <authorList>
            <person name="de Groot N.N."/>
        </authorList>
    </citation>
    <scope>NUCLEOTIDE SEQUENCE [LARGE SCALE GENOMIC DNA]</scope>
    <source>
        <strain evidence="1 2">DSM 14789</strain>
    </source>
</reference>
<gene>
    <name evidence="1" type="ORF">SAMN05661010_00071</name>
</gene>
<evidence type="ECO:0000313" key="2">
    <source>
        <dbReference type="Proteomes" id="UP000198654"/>
    </source>
</evidence>
<dbReference type="AlphaFoldDB" id="A0A1G9EQK2"/>
<protein>
    <recommendedName>
        <fullName evidence="3">DUF4376 domain-containing protein</fullName>
    </recommendedName>
</protein>
<name>A0A1G9EQK2_9GAMM</name>
<dbReference type="OrthoDB" id="6168904at2"/>
<keyword evidence="2" id="KW-1185">Reference proteome</keyword>
<accession>A0A1G9EQK2</accession>
<dbReference type="Proteomes" id="UP000198654">
    <property type="component" value="Unassembled WGS sequence"/>
</dbReference>
<organism evidence="1 2">
    <name type="scientific">Modicisalibacter muralis</name>
    <dbReference type="NCBI Taxonomy" id="119000"/>
    <lineage>
        <taxon>Bacteria</taxon>
        <taxon>Pseudomonadati</taxon>
        <taxon>Pseudomonadota</taxon>
        <taxon>Gammaproteobacteria</taxon>
        <taxon>Oceanospirillales</taxon>
        <taxon>Halomonadaceae</taxon>
        <taxon>Modicisalibacter</taxon>
    </lineage>
</organism>
<dbReference type="RefSeq" id="WP_089724423.1">
    <property type="nucleotide sequence ID" value="NZ_FNGI01000001.1"/>
</dbReference>
<dbReference type="STRING" id="119000.SAMN05661010_00071"/>